<dbReference type="Proteomes" id="UP000249757">
    <property type="component" value="Unassembled WGS sequence"/>
</dbReference>
<reference evidence="2" key="2">
    <citation type="submission" date="2021-05" db="EMBL/GenBank/DDBJ databases">
        <authorList>
            <person name="Moolhuijzen P.M."/>
            <person name="Moffat C.S."/>
        </authorList>
    </citation>
    <scope>NUCLEOTIDE SEQUENCE</scope>
    <source>
        <strain evidence="2">86-124</strain>
    </source>
</reference>
<keyword evidence="4" id="KW-1185">Reference proteome</keyword>
<reference evidence="4" key="4">
    <citation type="journal article" date="2022" name="Microb. Genom.">
        <title>A global pangenome for the wheat fungal pathogen Pyrenophora tritici-repentis and prediction of effector protein structural homology.</title>
        <authorList>
            <person name="Moolhuijzen P.M."/>
            <person name="See P.T."/>
            <person name="Shi G."/>
            <person name="Powell H.R."/>
            <person name="Cockram J."/>
            <person name="Jorgensen L.N."/>
            <person name="Benslimane H."/>
            <person name="Strelkov S.E."/>
            <person name="Turner J."/>
            <person name="Liu Z."/>
            <person name="Moffat C.S."/>
        </authorList>
    </citation>
    <scope>NUCLEOTIDE SEQUENCE [LARGE SCALE GENOMIC DNA]</scope>
</reference>
<dbReference type="OMA" id="GDMTNFW"/>
<evidence type="ECO:0000313" key="4">
    <source>
        <dbReference type="Proteomes" id="UP000249757"/>
    </source>
</evidence>
<comment type="caution">
    <text evidence="1">The sequence shown here is derived from an EMBL/GenBank/DDBJ whole genome shotgun (WGS) entry which is preliminary data.</text>
</comment>
<reference evidence="2" key="3">
    <citation type="journal article" date="2022" name="bioRxiv">
        <title>A global pangenome for the wheat fungal pathogen Pyrenophora tritici-repentis and prediction of effector protein structural homology.</title>
        <authorList>
            <person name="Moolhuijzen P."/>
            <person name="See P.T."/>
            <person name="Shi G."/>
            <person name="Powell H.R."/>
            <person name="Cockram J."/>
            <person name="Jorgensen L.N."/>
            <person name="Benslimane H."/>
            <person name="Strelkov S.E."/>
            <person name="Turner J."/>
            <person name="Liu Z."/>
            <person name="Moffat C.S."/>
        </authorList>
    </citation>
    <scope>NUCLEOTIDE SEQUENCE</scope>
    <source>
        <strain evidence="2">86-124</strain>
    </source>
</reference>
<name>A0A2W1H7B7_9PLEO</name>
<proteinExistence type="predicted"/>
<dbReference type="EMBL" id="NRDI02000009">
    <property type="protein sequence ID" value="KAI1513680.1"/>
    <property type="molecule type" value="Genomic_DNA"/>
</dbReference>
<accession>A0A2W1H7B7</accession>
<gene>
    <name evidence="2" type="ORF">Ptr86124_007582</name>
    <name evidence="1" type="ORF">PtrM4_019850</name>
</gene>
<dbReference type="InterPro" id="IPR022085">
    <property type="entry name" value="OpdG"/>
</dbReference>
<dbReference type="Proteomes" id="UP000245464">
    <property type="component" value="Chromosome 1"/>
</dbReference>
<reference evidence="1" key="1">
    <citation type="journal article" date="2018" name="BMC Genomics">
        <title>Comparative genomics of the wheat fungal pathogen Pyrenophora tritici-repentis reveals chromosomal variations and genome plasticity.</title>
        <authorList>
            <person name="Moolhuijzen P."/>
            <person name="See P.T."/>
            <person name="Hane J.K."/>
            <person name="Shi G."/>
            <person name="Liu Z."/>
            <person name="Oliver R.P."/>
            <person name="Moffat C.S."/>
        </authorList>
    </citation>
    <scope>NUCLEOTIDE SEQUENCE [LARGE SCALE GENOMIC DNA]</scope>
    <source>
        <strain evidence="1">M4</strain>
    </source>
</reference>
<dbReference type="Pfam" id="PF12311">
    <property type="entry name" value="DUF3632"/>
    <property type="match status" value="1"/>
</dbReference>
<evidence type="ECO:0000313" key="3">
    <source>
        <dbReference type="Proteomes" id="UP000245464"/>
    </source>
</evidence>
<dbReference type="AlphaFoldDB" id="A0A2W1H7B7"/>
<dbReference type="PANTHER" id="PTHR38797">
    <property type="entry name" value="NUCLEAR PORE COMPLEX PROTEIN NUP85-RELATED"/>
    <property type="match status" value="1"/>
</dbReference>
<evidence type="ECO:0000313" key="1">
    <source>
        <dbReference type="EMBL" id="KAF7577745.1"/>
    </source>
</evidence>
<dbReference type="OrthoDB" id="5403091at2759"/>
<dbReference type="InterPro" id="IPR053204">
    <property type="entry name" value="Oxopyrrolidines_Biosynth-assoc"/>
</dbReference>
<sequence length="343" mass="39004">MHHLRDALLSPSPEGPPELNKLDEMAKDMLSVRESVARGEFNELRGAAFYNRAGVVSNRYCSLGDGIDSLVHHIHSMWHMYYQLSVHTAHDTYDHDRLVLDIVRIQGLGPLTRPVTGNYGIDIARTVDGTVWNDLPFLATDMTEFWINNCATLKNAQRLNLASFLAKLASTRVSKDRICQIGLVLFSSTFEERRVIVGGEPDELASHQWISTLDLMQLMPAVCVWVKEAGHVLVQLCDVSWNDCPSKIGQGGHNFLESEFGKRSPTGFTPWRWMYWLKRLHEIREEAKEANEKILEEQTTDAIDRMVAQVHKRNSGILRAYQDGGDFLKQDEHLSCLKGKYIK</sequence>
<organism evidence="1 3">
    <name type="scientific">Pyrenophora tritici-repentis</name>
    <dbReference type="NCBI Taxonomy" id="45151"/>
    <lineage>
        <taxon>Eukaryota</taxon>
        <taxon>Fungi</taxon>
        <taxon>Dikarya</taxon>
        <taxon>Ascomycota</taxon>
        <taxon>Pezizomycotina</taxon>
        <taxon>Dothideomycetes</taxon>
        <taxon>Pleosporomycetidae</taxon>
        <taxon>Pleosporales</taxon>
        <taxon>Pleosporineae</taxon>
        <taxon>Pleosporaceae</taxon>
        <taxon>Pyrenophora</taxon>
    </lineage>
</organism>
<protein>
    <submittedName>
        <fullName evidence="2">DUF3632 containing protein</fullName>
    </submittedName>
    <submittedName>
        <fullName evidence="1">DUF3632 domain containing protein</fullName>
    </submittedName>
</protein>
<evidence type="ECO:0000313" key="2">
    <source>
        <dbReference type="EMBL" id="KAI1513680.1"/>
    </source>
</evidence>
<dbReference type="PANTHER" id="PTHR38797:SF7">
    <property type="entry name" value="TRANSCRIPTION FACTOR DOMAIN-CONTAINING PROTEIN"/>
    <property type="match status" value="1"/>
</dbReference>
<dbReference type="EMBL" id="NQIK02000001">
    <property type="protein sequence ID" value="KAF7577745.1"/>
    <property type="molecule type" value="Genomic_DNA"/>
</dbReference>